<accession>A0A0A3ZN25</accession>
<name>A0A0A3ZN25_9GAMM</name>
<gene>
    <name evidence="1" type="ORF">NG99_24085</name>
</gene>
<reference evidence="1 2" key="1">
    <citation type="submission" date="2014-10" db="EMBL/GenBank/DDBJ databases">
        <title>Genome sequence of Erwinia typographi M043b.</title>
        <authorList>
            <person name="Chan K.-G."/>
            <person name="Tan W.-S."/>
        </authorList>
    </citation>
    <scope>NUCLEOTIDE SEQUENCE [LARGE SCALE GENOMIC DNA]</scope>
    <source>
        <strain evidence="1 2">M043b</strain>
    </source>
</reference>
<dbReference type="AlphaFoldDB" id="A0A0A3ZN25"/>
<organism evidence="1 2">
    <name type="scientific">Erwinia typographi</name>
    <dbReference type="NCBI Taxonomy" id="371042"/>
    <lineage>
        <taxon>Bacteria</taxon>
        <taxon>Pseudomonadati</taxon>
        <taxon>Pseudomonadota</taxon>
        <taxon>Gammaproteobacteria</taxon>
        <taxon>Enterobacterales</taxon>
        <taxon>Erwiniaceae</taxon>
        <taxon>Erwinia</taxon>
    </lineage>
</organism>
<proteinExistence type="predicted"/>
<keyword evidence="2" id="KW-1185">Reference proteome</keyword>
<dbReference type="EMBL" id="JRUQ01000078">
    <property type="protein sequence ID" value="KGT87128.1"/>
    <property type="molecule type" value="Genomic_DNA"/>
</dbReference>
<evidence type="ECO:0000313" key="2">
    <source>
        <dbReference type="Proteomes" id="UP000030351"/>
    </source>
</evidence>
<comment type="caution">
    <text evidence="1">The sequence shown here is derived from an EMBL/GenBank/DDBJ whole genome shotgun (WGS) entry which is preliminary data.</text>
</comment>
<evidence type="ECO:0000313" key="1">
    <source>
        <dbReference type="EMBL" id="KGT87128.1"/>
    </source>
</evidence>
<evidence type="ECO:0008006" key="3">
    <source>
        <dbReference type="Google" id="ProtNLM"/>
    </source>
</evidence>
<dbReference type="Proteomes" id="UP000030351">
    <property type="component" value="Unassembled WGS sequence"/>
</dbReference>
<sequence length="121" mass="14016">MRSDQMKYDIYPPVQVIRDEIFSRKLTVGKISALTNLSMGRLRNILTGRTDMTIRERDIICQSLGIYPGDVVLQREDLTDNKGFIDVRHFPEPLREAIRTLINALHDPKPPRRKRKKVTAS</sequence>
<protein>
    <recommendedName>
        <fullName evidence="3">HTH cro/C1-type domain-containing protein</fullName>
    </recommendedName>
</protein>